<proteinExistence type="predicted"/>
<keyword evidence="2 4" id="KW-0479">Metal-binding</keyword>
<evidence type="ECO:0000256" key="5">
    <source>
        <dbReference type="SAM" id="SignalP"/>
    </source>
</evidence>
<evidence type="ECO:0000256" key="4">
    <source>
        <dbReference type="PROSITE-ProRule" id="PRU00433"/>
    </source>
</evidence>
<dbReference type="InterPro" id="IPR055557">
    <property type="entry name" value="DUF7133"/>
</dbReference>
<keyword evidence="8" id="KW-1185">Reference proteome</keyword>
<dbReference type="Proteomes" id="UP000240708">
    <property type="component" value="Unassembled WGS sequence"/>
</dbReference>
<dbReference type="SUPFAM" id="SSF46626">
    <property type="entry name" value="Cytochrome c"/>
    <property type="match status" value="1"/>
</dbReference>
<keyword evidence="1 4" id="KW-0349">Heme</keyword>
<evidence type="ECO:0000313" key="8">
    <source>
        <dbReference type="Proteomes" id="UP000240708"/>
    </source>
</evidence>
<dbReference type="Gene3D" id="2.120.10.30">
    <property type="entry name" value="TolB, C-terminal domain"/>
    <property type="match status" value="1"/>
</dbReference>
<feature type="signal peptide" evidence="5">
    <location>
        <begin position="1"/>
        <end position="26"/>
    </location>
</feature>
<dbReference type="InterPro" id="IPR036909">
    <property type="entry name" value="Cyt_c-like_dom_sf"/>
</dbReference>
<dbReference type="GO" id="GO:0046872">
    <property type="term" value="F:metal ion binding"/>
    <property type="evidence" value="ECO:0007669"/>
    <property type="project" value="UniProtKB-KW"/>
</dbReference>
<evidence type="ECO:0000313" key="7">
    <source>
        <dbReference type="EMBL" id="PSL07338.1"/>
    </source>
</evidence>
<dbReference type="PANTHER" id="PTHR33546">
    <property type="entry name" value="LARGE, MULTIFUNCTIONAL SECRETED PROTEIN-RELATED"/>
    <property type="match status" value="1"/>
</dbReference>
<dbReference type="InterPro" id="IPR009056">
    <property type="entry name" value="Cyt_c-like_dom"/>
</dbReference>
<dbReference type="SUPFAM" id="SSF50952">
    <property type="entry name" value="Soluble quinoprotein glucose dehydrogenase"/>
    <property type="match status" value="1"/>
</dbReference>
<feature type="domain" description="Cytochrome c" evidence="6">
    <location>
        <begin position="399"/>
        <end position="534"/>
    </location>
</feature>
<dbReference type="InterPro" id="IPR011042">
    <property type="entry name" value="6-blade_b-propeller_TolB-like"/>
</dbReference>
<dbReference type="InterPro" id="IPR013427">
    <property type="entry name" value="Haem-bd_dom_put"/>
</dbReference>
<evidence type="ECO:0000256" key="1">
    <source>
        <dbReference type="ARBA" id="ARBA00022617"/>
    </source>
</evidence>
<keyword evidence="3 4" id="KW-0408">Iron</keyword>
<dbReference type="PANTHER" id="PTHR33546:SF1">
    <property type="entry name" value="LARGE, MULTIFUNCTIONAL SECRETED PROTEIN"/>
    <property type="match status" value="1"/>
</dbReference>
<evidence type="ECO:0000256" key="3">
    <source>
        <dbReference type="ARBA" id="ARBA00023004"/>
    </source>
</evidence>
<name>A0A2P8ED01_9BACT</name>
<dbReference type="InterPro" id="IPR011041">
    <property type="entry name" value="Quinoprot_gluc/sorb_DH_b-prop"/>
</dbReference>
<organism evidence="7 8">
    <name type="scientific">Cecembia rubra</name>
    <dbReference type="NCBI Taxonomy" id="1485585"/>
    <lineage>
        <taxon>Bacteria</taxon>
        <taxon>Pseudomonadati</taxon>
        <taxon>Bacteroidota</taxon>
        <taxon>Cytophagia</taxon>
        <taxon>Cytophagales</taxon>
        <taxon>Cyclobacteriaceae</taxon>
        <taxon>Cecembia</taxon>
    </lineage>
</organism>
<evidence type="ECO:0000256" key="2">
    <source>
        <dbReference type="ARBA" id="ARBA00022723"/>
    </source>
</evidence>
<dbReference type="PROSITE" id="PS51257">
    <property type="entry name" value="PROKAR_LIPOPROTEIN"/>
    <property type="match status" value="1"/>
</dbReference>
<keyword evidence="5" id="KW-0732">Signal</keyword>
<dbReference type="OrthoDB" id="9811395at2"/>
<accession>A0A2P8ED01</accession>
<protein>
    <submittedName>
        <fullName evidence="7">Putative heme-binding domain-containing protein</fullName>
    </submittedName>
</protein>
<dbReference type="NCBIfam" id="TIGR02603">
    <property type="entry name" value="CxxCH_TIGR02603"/>
    <property type="match status" value="1"/>
</dbReference>
<dbReference type="RefSeq" id="WP_106565438.1">
    <property type="nucleotide sequence ID" value="NZ_PYGF01000001.1"/>
</dbReference>
<sequence length="536" mass="58929">MKTNPSLIYSKLCLLPLLSILLLACANPKKEKDTVLYQEIFPVYGPYRVIALPINKGVKVLNPVFITSGPDGKIFASNQTGEIYSLVDSDGDGLEDEASLYFDVSDLGLRSPSSIIFKGDTAFVGTSQLILGLLDRNKDGKADSSWVVFDQIPFSHHPYEWTTGLCFGEDGKLYFNLTTDSWNDGASPDPRGLRGSILRVTTDGKNFEQLATGIRSVPSMAFHSSGNLFFVDNEGGGNPSEELNILQAGAFYGHNPRKYNNPKQSTGPAFSLKTELAPSGIVFNSSSNDFGGTSGDLFVAFYGPGERWNRGGVGRVRITHLEDGDLQFEEFPVVDIPKLSSLTFSEKGELYLAQHGVSDYWYNPTQQKSGGFYKLVLDPAISYLTEKPHVNQTEDFKSDNLLLGKQLYAELACLACHSTNGEMELLGPNLKDIGIKLTRAEILDEISYPSNIIKPSMVGVKVFKKDGQILLGRPVSIDADTIALMLIGNYVVSIPRLEIQKTENLEKSLMYEGLLTGLKDEEIQALLDYLIHLSND</sequence>
<dbReference type="Pfam" id="PF23500">
    <property type="entry name" value="DUF7133"/>
    <property type="match status" value="1"/>
</dbReference>
<reference evidence="7 8" key="1">
    <citation type="submission" date="2018-03" db="EMBL/GenBank/DDBJ databases">
        <title>Genomic Encyclopedia of Archaeal and Bacterial Type Strains, Phase II (KMG-II): from individual species to whole genera.</title>
        <authorList>
            <person name="Goeker M."/>
        </authorList>
    </citation>
    <scope>NUCLEOTIDE SEQUENCE [LARGE SCALE GENOMIC DNA]</scope>
    <source>
        <strain evidence="7 8">DSM 28057</strain>
    </source>
</reference>
<comment type="caution">
    <text evidence="7">The sequence shown here is derived from an EMBL/GenBank/DDBJ whole genome shotgun (WGS) entry which is preliminary data.</text>
</comment>
<evidence type="ECO:0000259" key="6">
    <source>
        <dbReference type="PROSITE" id="PS51007"/>
    </source>
</evidence>
<gene>
    <name evidence="7" type="ORF">CLV48_101268</name>
</gene>
<dbReference type="PROSITE" id="PS51007">
    <property type="entry name" value="CYTC"/>
    <property type="match status" value="1"/>
</dbReference>
<feature type="chain" id="PRO_5015169179" evidence="5">
    <location>
        <begin position="27"/>
        <end position="536"/>
    </location>
</feature>
<dbReference type="GO" id="GO:0009055">
    <property type="term" value="F:electron transfer activity"/>
    <property type="evidence" value="ECO:0007669"/>
    <property type="project" value="InterPro"/>
</dbReference>
<dbReference type="AlphaFoldDB" id="A0A2P8ED01"/>
<dbReference type="Gene3D" id="1.10.760.10">
    <property type="entry name" value="Cytochrome c-like domain"/>
    <property type="match status" value="1"/>
</dbReference>
<dbReference type="EMBL" id="PYGF01000001">
    <property type="protein sequence ID" value="PSL07338.1"/>
    <property type="molecule type" value="Genomic_DNA"/>
</dbReference>
<dbReference type="GO" id="GO:0020037">
    <property type="term" value="F:heme binding"/>
    <property type="evidence" value="ECO:0007669"/>
    <property type="project" value="InterPro"/>
</dbReference>